<dbReference type="Proteomes" id="UP000708208">
    <property type="component" value="Unassembled WGS sequence"/>
</dbReference>
<keyword evidence="2" id="KW-1185">Reference proteome</keyword>
<accession>A0A8J2L2W0</accession>
<comment type="caution">
    <text evidence="1">The sequence shown here is derived from an EMBL/GenBank/DDBJ whole genome shotgun (WGS) entry which is preliminary data.</text>
</comment>
<dbReference type="EMBL" id="CAJVCH010535981">
    <property type="protein sequence ID" value="CAG7825368.1"/>
    <property type="molecule type" value="Genomic_DNA"/>
</dbReference>
<evidence type="ECO:0000313" key="2">
    <source>
        <dbReference type="Proteomes" id="UP000708208"/>
    </source>
</evidence>
<dbReference type="AlphaFoldDB" id="A0A8J2L2W0"/>
<proteinExistence type="predicted"/>
<sequence length="209" mass="24368">MPRINMIRRNPISNKKTTVTPDKTPKLGKLLAEKTIKLDNTTIILGIQPLTFQPVMAFLNNNKTMEIDLIEIKDLLSYMPTYESADLLNRAHMITLDRKKIWINGNVIKLHTKKTSIQITIKDLKTLKLCATYVENVWNQLKSLKSTYLYEYAQLGARLREYKNDKFIETIPEIQAMLQTFMDNQWLPEKQGEIIAKAGEKIVEEFYFQ</sequence>
<name>A0A8J2L2W0_9HEXA</name>
<organism evidence="1 2">
    <name type="scientific">Allacma fusca</name>
    <dbReference type="NCBI Taxonomy" id="39272"/>
    <lineage>
        <taxon>Eukaryota</taxon>
        <taxon>Metazoa</taxon>
        <taxon>Ecdysozoa</taxon>
        <taxon>Arthropoda</taxon>
        <taxon>Hexapoda</taxon>
        <taxon>Collembola</taxon>
        <taxon>Symphypleona</taxon>
        <taxon>Sminthuridae</taxon>
        <taxon>Allacma</taxon>
    </lineage>
</organism>
<evidence type="ECO:0000313" key="1">
    <source>
        <dbReference type="EMBL" id="CAG7825368.1"/>
    </source>
</evidence>
<reference evidence="1" key="1">
    <citation type="submission" date="2021-06" db="EMBL/GenBank/DDBJ databases">
        <authorList>
            <person name="Hodson N. C."/>
            <person name="Mongue J. A."/>
            <person name="Jaron S. K."/>
        </authorList>
    </citation>
    <scope>NUCLEOTIDE SEQUENCE</scope>
</reference>
<protein>
    <submittedName>
        <fullName evidence="1">Uncharacterized protein</fullName>
    </submittedName>
</protein>
<gene>
    <name evidence="1" type="ORF">AFUS01_LOCUS35482</name>
</gene>